<organism evidence="10 11">
    <name type="scientific">Eimeria brunetti</name>
    <dbReference type="NCBI Taxonomy" id="51314"/>
    <lineage>
        <taxon>Eukaryota</taxon>
        <taxon>Sar</taxon>
        <taxon>Alveolata</taxon>
        <taxon>Apicomplexa</taxon>
        <taxon>Conoidasida</taxon>
        <taxon>Coccidia</taxon>
        <taxon>Eucoccidiorida</taxon>
        <taxon>Eimeriorina</taxon>
        <taxon>Eimeriidae</taxon>
        <taxon>Eimeria</taxon>
    </lineage>
</organism>
<dbReference type="PANTHER" id="PTHR13007:SF19">
    <property type="entry name" value="PRE-MRNA-SPLICING FACTOR 18"/>
    <property type="match status" value="1"/>
</dbReference>
<dbReference type="GO" id="GO:0005682">
    <property type="term" value="C:U5 snRNP"/>
    <property type="evidence" value="ECO:0007669"/>
    <property type="project" value="TreeGrafter"/>
</dbReference>
<keyword evidence="5" id="KW-0747">Spliceosome</keyword>
<dbReference type="Pfam" id="PF08799">
    <property type="entry name" value="PRP4"/>
    <property type="match status" value="1"/>
</dbReference>
<evidence type="ECO:0000256" key="1">
    <source>
        <dbReference type="ARBA" id="ARBA00004123"/>
    </source>
</evidence>
<reference evidence="10" key="2">
    <citation type="submission" date="2013-10" db="EMBL/GenBank/DDBJ databases">
        <authorList>
            <person name="Aslett M."/>
        </authorList>
    </citation>
    <scope>NUCLEOTIDE SEQUENCE [LARGE SCALE GENOMIC DNA]</scope>
    <source>
        <strain evidence="10">Houghton</strain>
    </source>
</reference>
<evidence type="ECO:0000256" key="7">
    <source>
        <dbReference type="ARBA" id="ARBA00023242"/>
    </source>
</evidence>
<dbReference type="Proteomes" id="UP000030750">
    <property type="component" value="Unassembled WGS sequence"/>
</dbReference>
<dbReference type="SMART" id="SM00500">
    <property type="entry name" value="SFM"/>
    <property type="match status" value="1"/>
</dbReference>
<dbReference type="InterPro" id="IPR036285">
    <property type="entry name" value="PRP4-like_sf"/>
</dbReference>
<proteinExistence type="inferred from homology"/>
<dbReference type="InterPro" id="IPR014906">
    <property type="entry name" value="PRP4-like"/>
</dbReference>
<dbReference type="AlphaFoldDB" id="U6LA64"/>
<dbReference type="EMBL" id="HG710591">
    <property type="protein sequence ID" value="CDJ47056.1"/>
    <property type="molecule type" value="Genomic_DNA"/>
</dbReference>
<protein>
    <recommendedName>
        <fullName evidence="3">Pre-mRNA-splicing factor 18</fullName>
    </recommendedName>
</protein>
<evidence type="ECO:0000313" key="10">
    <source>
        <dbReference type="EMBL" id="CDJ47056.1"/>
    </source>
</evidence>
<comment type="similarity">
    <text evidence="2">Belongs to the PRP18 family.</text>
</comment>
<evidence type="ECO:0000256" key="5">
    <source>
        <dbReference type="ARBA" id="ARBA00022728"/>
    </source>
</evidence>
<dbReference type="InterPro" id="IPR039979">
    <property type="entry name" value="PRPF18"/>
</dbReference>
<evidence type="ECO:0000256" key="2">
    <source>
        <dbReference type="ARBA" id="ARBA00008137"/>
    </source>
</evidence>
<comment type="subcellular location">
    <subcellularLocation>
        <location evidence="1">Nucleus</location>
    </subcellularLocation>
</comment>
<evidence type="ECO:0000256" key="3">
    <source>
        <dbReference type="ARBA" id="ARBA00018242"/>
    </source>
</evidence>
<dbReference type="Gene3D" id="4.10.280.110">
    <property type="entry name" value="Pre-mRNA processing factor 4 domain"/>
    <property type="match status" value="1"/>
</dbReference>
<reference evidence="10" key="1">
    <citation type="submission" date="2013-10" db="EMBL/GenBank/DDBJ databases">
        <title>Genomic analysis of the causative agents of coccidiosis in chickens.</title>
        <authorList>
            <person name="Reid A.J."/>
            <person name="Blake D."/>
            <person name="Billington K."/>
            <person name="Browne H."/>
            <person name="Dunn M."/>
            <person name="Hung S."/>
            <person name="Kawahara F."/>
            <person name="Miranda-Saavedra D."/>
            <person name="Mourier T."/>
            <person name="Nagra H."/>
            <person name="Otto T.D."/>
            <person name="Rawlings N."/>
            <person name="Sanchez A."/>
            <person name="Sanders M."/>
            <person name="Subramaniam C."/>
            <person name="Tay Y."/>
            <person name="Dear P."/>
            <person name="Doerig C."/>
            <person name="Gruber A."/>
            <person name="Parkinson J."/>
            <person name="Shirley M."/>
            <person name="Wan K.L."/>
            <person name="Berriman M."/>
            <person name="Tomley F."/>
            <person name="Pain A."/>
        </authorList>
    </citation>
    <scope>NUCLEOTIDE SEQUENCE [LARGE SCALE GENOMIC DNA]</scope>
    <source>
        <strain evidence="10">Houghton</strain>
    </source>
</reference>
<dbReference type="GO" id="GO:0071021">
    <property type="term" value="C:U2-type post-spliceosomal complex"/>
    <property type="evidence" value="ECO:0007669"/>
    <property type="project" value="TreeGrafter"/>
</dbReference>
<dbReference type="GO" id="GO:0046540">
    <property type="term" value="C:U4/U6 x U5 tri-snRNP complex"/>
    <property type="evidence" value="ECO:0007669"/>
    <property type="project" value="TreeGrafter"/>
</dbReference>
<dbReference type="SUPFAM" id="SSF158230">
    <property type="entry name" value="PRP4-like"/>
    <property type="match status" value="1"/>
</dbReference>
<evidence type="ECO:0000313" key="11">
    <source>
        <dbReference type="Proteomes" id="UP000030750"/>
    </source>
</evidence>
<dbReference type="VEuPathDB" id="ToxoDB:EBH_0014450"/>
<dbReference type="GO" id="GO:0000350">
    <property type="term" value="P:generation of catalytic spliceosome for second transesterification step"/>
    <property type="evidence" value="ECO:0007669"/>
    <property type="project" value="TreeGrafter"/>
</dbReference>
<keyword evidence="6" id="KW-0508">mRNA splicing</keyword>
<keyword evidence="7" id="KW-0539">Nucleus</keyword>
<accession>U6LA64</accession>
<feature type="region of interest" description="Disordered" evidence="8">
    <location>
        <begin position="84"/>
        <end position="123"/>
    </location>
</feature>
<feature type="compositionally biased region" description="Basic and acidic residues" evidence="8">
    <location>
        <begin position="96"/>
        <end position="123"/>
    </location>
</feature>
<evidence type="ECO:0000256" key="8">
    <source>
        <dbReference type="SAM" id="MobiDB-lite"/>
    </source>
</evidence>
<dbReference type="SUPFAM" id="SSF47938">
    <property type="entry name" value="Functional domain of the splicing factor Prp18"/>
    <property type="match status" value="1"/>
</dbReference>
<dbReference type="Gene3D" id="1.20.940.10">
    <property type="entry name" value="Functional domain of the splicing factor Prp18"/>
    <property type="match status" value="1"/>
</dbReference>
<feature type="domain" description="Pre-mRNA processing factor 4 (PRP4)-like" evidence="9">
    <location>
        <begin position="30"/>
        <end position="78"/>
    </location>
</feature>
<keyword evidence="11" id="KW-1185">Reference proteome</keyword>
<dbReference type="PANTHER" id="PTHR13007">
    <property type="entry name" value="PRE-MRNA SPLICING FACTOR-RELATED"/>
    <property type="match status" value="1"/>
</dbReference>
<dbReference type="InterPro" id="IPR004098">
    <property type="entry name" value="Prp18"/>
</dbReference>
<dbReference type="Pfam" id="PF02840">
    <property type="entry name" value="Prp18"/>
    <property type="match status" value="1"/>
</dbReference>
<feature type="region of interest" description="Disordered" evidence="8">
    <location>
        <begin position="7"/>
        <end position="27"/>
    </location>
</feature>
<gene>
    <name evidence="10" type="ORF">EBH_0014450</name>
</gene>
<sequence>MDALRAIISKQKQQITETPEGAEEEMEPPVDLLEIFRRLRRLKQPITLFAETPWKRYCRLCKLELQVIDDEMTEGQKNVFHAMQREGEEEEEFEEDARPGKGEKETNSAEKDVKDSQNEETTDKSKEAIIIAWARKMLSLWEDELKHRSEDEKATPEGRQQTALHRQTKKDLKPLFKKLKQREVCLCVGVVDSLEADILEKLFNIVQLCEERKYRDAHGA</sequence>
<name>U6LA64_9EIME</name>
<evidence type="ECO:0000259" key="9">
    <source>
        <dbReference type="SMART" id="SM00500"/>
    </source>
</evidence>
<evidence type="ECO:0000256" key="4">
    <source>
        <dbReference type="ARBA" id="ARBA00022664"/>
    </source>
</evidence>
<evidence type="ECO:0000256" key="6">
    <source>
        <dbReference type="ARBA" id="ARBA00023187"/>
    </source>
</evidence>
<keyword evidence="4" id="KW-0507">mRNA processing</keyword>
<dbReference type="OrthoDB" id="347533at2759"/>